<dbReference type="Proteomes" id="UP001277561">
    <property type="component" value="Unassembled WGS sequence"/>
</dbReference>
<evidence type="ECO:0000313" key="2">
    <source>
        <dbReference type="Proteomes" id="UP001277561"/>
    </source>
</evidence>
<dbReference type="RefSeq" id="WP_320188885.1">
    <property type="nucleotide sequence ID" value="NZ_CP192772.1"/>
</dbReference>
<dbReference type="EMBL" id="JAVRAD010000026">
    <property type="protein sequence ID" value="MDX8332861.1"/>
    <property type="molecule type" value="Genomic_DNA"/>
</dbReference>
<accession>A0ABU4W5W4</accession>
<name>A0ABU4W5W4_9HYPH</name>
<reference evidence="1" key="1">
    <citation type="journal article" date="2023" name="Phytobiomes J">
        <title>Deciphering the key players within the bacterial microbiota associated with aerial crown gall tumors on rhododendron: Insights into the gallobiome.</title>
        <authorList>
            <person name="Kuzmanovic N."/>
            <person name="Nesme J."/>
            <person name="Wolf J."/>
            <person name="Neumann-Schaal M."/>
            <person name="Petersen J."/>
            <person name="Fernandez-Gnecco G."/>
            <person name="Sproeer C."/>
            <person name="Bunk B."/>
            <person name="Overmann J."/>
            <person name="Sorensen S.J."/>
            <person name="Idczak E."/>
            <person name="Smalla K."/>
        </authorList>
    </citation>
    <scope>NUCLEOTIDE SEQUENCE [LARGE SCALE GENOMIC DNA]</scope>
    <source>
        <strain evidence="1">Rho-14.1</strain>
    </source>
</reference>
<organism evidence="1 2">
    <name type="scientific">Agrobacterium rosae</name>
    <dbReference type="NCBI Taxonomy" id="1972867"/>
    <lineage>
        <taxon>Bacteria</taxon>
        <taxon>Pseudomonadati</taxon>
        <taxon>Pseudomonadota</taxon>
        <taxon>Alphaproteobacteria</taxon>
        <taxon>Hyphomicrobiales</taxon>
        <taxon>Rhizobiaceae</taxon>
        <taxon>Rhizobium/Agrobacterium group</taxon>
        <taxon>Agrobacterium</taxon>
    </lineage>
</organism>
<gene>
    <name evidence="1" type="ORF">RMS29_27060</name>
</gene>
<keyword evidence="2" id="KW-1185">Reference proteome</keyword>
<evidence type="ECO:0000313" key="1">
    <source>
        <dbReference type="EMBL" id="MDX8332861.1"/>
    </source>
</evidence>
<sequence>MNVRKPSPHLIQPIIERPIADRDRAFLRMLRNTAGGRMQLVRLYDRERAEACEVAGYCSITVEARCKIVHITGRGQAYLNKIMGAH</sequence>
<protein>
    <submittedName>
        <fullName evidence="1">Uncharacterized protein</fullName>
    </submittedName>
</protein>
<proteinExistence type="predicted"/>
<comment type="caution">
    <text evidence="1">The sequence shown here is derived from an EMBL/GenBank/DDBJ whole genome shotgun (WGS) entry which is preliminary data.</text>
</comment>